<dbReference type="InterPro" id="IPR007627">
    <property type="entry name" value="RNA_pol_sigma70_r2"/>
</dbReference>
<dbReference type="Pfam" id="PF08281">
    <property type="entry name" value="Sigma70_r4_2"/>
    <property type="match status" value="1"/>
</dbReference>
<dbReference type="Gene3D" id="1.10.10.10">
    <property type="entry name" value="Winged helix-like DNA-binding domain superfamily/Winged helix DNA-binding domain"/>
    <property type="match status" value="1"/>
</dbReference>
<dbReference type="Gene3D" id="3.10.450.50">
    <property type="match status" value="1"/>
</dbReference>
<feature type="domain" description="RNA polymerase sigma-70 region 2" evidence="6">
    <location>
        <begin position="11"/>
        <end position="74"/>
    </location>
</feature>
<comment type="subunit">
    <text evidence="2">Interacts transiently with the RNA polymerase catalytic core formed by RpoA, RpoB, RpoC and RpoZ (2 alpha, 1 beta, 1 beta' and 1 omega subunit) to form the RNA polymerase holoenzyme that can initiate transcription.</text>
</comment>
<proteinExistence type="inferred from homology"/>
<dbReference type="NCBIfam" id="TIGR02937">
    <property type="entry name" value="sigma70-ECF"/>
    <property type="match status" value="1"/>
</dbReference>
<dbReference type="Pfam" id="PF12680">
    <property type="entry name" value="SnoaL_2"/>
    <property type="match status" value="1"/>
</dbReference>
<feature type="domain" description="RNA polymerase sigma factor 70 region 4 type 2" evidence="7">
    <location>
        <begin position="111"/>
        <end position="163"/>
    </location>
</feature>
<evidence type="ECO:0000259" key="6">
    <source>
        <dbReference type="Pfam" id="PF04542"/>
    </source>
</evidence>
<keyword evidence="5" id="KW-0804">Transcription</keyword>
<sequence>MVGDTGAASEFETHRPRLFSLAYRMLGSAGEAEDAVQDAYLRWSAADRSVIETPVAWLTKVVTNLCVNRLTSARVRRERYAGPWLPEPVLTDGAAPLGPMETAEQRESVSLALLTLMERLTPAERAVFVLREAFGYGHRETAGILGVSEDGSRQLHRRARQRLAEDRRRFDPSRERWAEVVERFLAAAQGGDLRGLEELLAEDVVAWSDGGGKVSAARRPVVGRDRVVRYFGGWMRFVTPEYELRVVEVNGMPALLALRAGAPVGVLVCEVAGGGVAAVRTVANPDKLGYLARQLGSRPRTWR</sequence>
<evidence type="ECO:0000256" key="2">
    <source>
        <dbReference type="ARBA" id="ARBA00011344"/>
    </source>
</evidence>
<dbReference type="RefSeq" id="WP_379873534.1">
    <property type="nucleotide sequence ID" value="NZ_JBHTBH010000014.1"/>
</dbReference>
<dbReference type="PANTHER" id="PTHR30173">
    <property type="entry name" value="SIGMA 19 FACTOR"/>
    <property type="match status" value="1"/>
</dbReference>
<dbReference type="InterPro" id="IPR013324">
    <property type="entry name" value="RNA_pol_sigma_r3/r4-like"/>
</dbReference>
<keyword evidence="10" id="KW-1185">Reference proteome</keyword>
<keyword evidence="3" id="KW-0805">Transcription regulation</keyword>
<dbReference type="CDD" id="cd06171">
    <property type="entry name" value="Sigma70_r4"/>
    <property type="match status" value="1"/>
</dbReference>
<dbReference type="SUPFAM" id="SSF54427">
    <property type="entry name" value="NTF2-like"/>
    <property type="match status" value="1"/>
</dbReference>
<evidence type="ECO:0000313" key="9">
    <source>
        <dbReference type="EMBL" id="MFC7330895.1"/>
    </source>
</evidence>
<dbReference type="NCBIfam" id="TIGR02957">
    <property type="entry name" value="SigX4"/>
    <property type="match status" value="1"/>
</dbReference>
<dbReference type="NCBIfam" id="NF007214">
    <property type="entry name" value="PRK09636.1"/>
    <property type="match status" value="1"/>
</dbReference>
<dbReference type="Proteomes" id="UP001596540">
    <property type="component" value="Unassembled WGS sequence"/>
</dbReference>
<dbReference type="InterPro" id="IPR014303">
    <property type="entry name" value="RNA_pol_sigma-70_ECF"/>
</dbReference>
<dbReference type="PANTHER" id="PTHR30173:SF36">
    <property type="entry name" value="ECF RNA POLYMERASE SIGMA FACTOR SIGJ"/>
    <property type="match status" value="1"/>
</dbReference>
<organism evidence="9 10">
    <name type="scientific">Marinactinospora rubrisoli</name>
    <dbReference type="NCBI Taxonomy" id="2715399"/>
    <lineage>
        <taxon>Bacteria</taxon>
        <taxon>Bacillati</taxon>
        <taxon>Actinomycetota</taxon>
        <taxon>Actinomycetes</taxon>
        <taxon>Streptosporangiales</taxon>
        <taxon>Nocardiopsidaceae</taxon>
        <taxon>Marinactinospora</taxon>
    </lineage>
</organism>
<dbReference type="InterPro" id="IPR037401">
    <property type="entry name" value="SnoaL-like"/>
</dbReference>
<evidence type="ECO:0000256" key="3">
    <source>
        <dbReference type="ARBA" id="ARBA00023015"/>
    </source>
</evidence>
<gene>
    <name evidence="9" type="ORF">ACFQRF_24475</name>
</gene>
<dbReference type="InterPro" id="IPR036388">
    <property type="entry name" value="WH-like_DNA-bd_sf"/>
</dbReference>
<comment type="similarity">
    <text evidence="1">Belongs to the sigma-70 factor family. ECF subfamily.</text>
</comment>
<keyword evidence="4" id="KW-0731">Sigma factor</keyword>
<evidence type="ECO:0000256" key="5">
    <source>
        <dbReference type="ARBA" id="ARBA00023163"/>
    </source>
</evidence>
<name>A0ABW2KNB8_9ACTN</name>
<comment type="caution">
    <text evidence="9">The sequence shown here is derived from an EMBL/GenBank/DDBJ whole genome shotgun (WGS) entry which is preliminary data.</text>
</comment>
<dbReference type="SUPFAM" id="SSF88659">
    <property type="entry name" value="Sigma3 and sigma4 domains of RNA polymerase sigma factors"/>
    <property type="match status" value="1"/>
</dbReference>
<dbReference type="InterPro" id="IPR013249">
    <property type="entry name" value="RNA_pol_sigma70_r4_t2"/>
</dbReference>
<evidence type="ECO:0000256" key="1">
    <source>
        <dbReference type="ARBA" id="ARBA00010641"/>
    </source>
</evidence>
<dbReference type="InterPro" id="IPR014284">
    <property type="entry name" value="RNA_pol_sigma-70_dom"/>
</dbReference>
<evidence type="ECO:0000313" key="10">
    <source>
        <dbReference type="Proteomes" id="UP001596540"/>
    </source>
</evidence>
<dbReference type="EMBL" id="JBHTBH010000014">
    <property type="protein sequence ID" value="MFC7330895.1"/>
    <property type="molecule type" value="Genomic_DNA"/>
</dbReference>
<dbReference type="InterPro" id="IPR032710">
    <property type="entry name" value="NTF2-like_dom_sf"/>
</dbReference>
<dbReference type="InterPro" id="IPR013325">
    <property type="entry name" value="RNA_pol_sigma_r2"/>
</dbReference>
<reference evidence="10" key="1">
    <citation type="journal article" date="2019" name="Int. J. Syst. Evol. Microbiol.">
        <title>The Global Catalogue of Microorganisms (GCM) 10K type strain sequencing project: providing services to taxonomists for standard genome sequencing and annotation.</title>
        <authorList>
            <consortium name="The Broad Institute Genomics Platform"/>
            <consortium name="The Broad Institute Genome Sequencing Center for Infectious Disease"/>
            <person name="Wu L."/>
            <person name="Ma J."/>
        </authorList>
    </citation>
    <scope>NUCLEOTIDE SEQUENCE [LARGE SCALE GENOMIC DNA]</scope>
    <source>
        <strain evidence="10">CGMCC 4.7382</strain>
    </source>
</reference>
<evidence type="ECO:0000259" key="8">
    <source>
        <dbReference type="Pfam" id="PF12680"/>
    </source>
</evidence>
<protein>
    <submittedName>
        <fullName evidence="9">RNA polymerase sigma-70 factor</fullName>
    </submittedName>
</protein>
<evidence type="ECO:0000256" key="4">
    <source>
        <dbReference type="ARBA" id="ARBA00023082"/>
    </source>
</evidence>
<evidence type="ECO:0000259" key="7">
    <source>
        <dbReference type="Pfam" id="PF08281"/>
    </source>
</evidence>
<accession>A0ABW2KNB8</accession>
<dbReference type="SUPFAM" id="SSF88946">
    <property type="entry name" value="Sigma2 domain of RNA polymerase sigma factors"/>
    <property type="match status" value="1"/>
</dbReference>
<dbReference type="InterPro" id="IPR052704">
    <property type="entry name" value="ECF_Sigma-70_Domain"/>
</dbReference>
<feature type="domain" description="SnoaL-like" evidence="8">
    <location>
        <begin position="181"/>
        <end position="253"/>
    </location>
</feature>
<dbReference type="Gene3D" id="1.10.1740.10">
    <property type="match status" value="1"/>
</dbReference>
<dbReference type="Pfam" id="PF04542">
    <property type="entry name" value="Sigma70_r2"/>
    <property type="match status" value="1"/>
</dbReference>